<dbReference type="AlphaFoldDB" id="A0A7S4JYG4"/>
<accession>A0A7S4JYG4</accession>
<protein>
    <submittedName>
        <fullName evidence="2">Uncharacterized protein</fullName>
    </submittedName>
</protein>
<gene>
    <name evidence="2" type="ORF">OAUR00152_LOCUS36118</name>
</gene>
<organism evidence="2">
    <name type="scientific">Odontella aurita</name>
    <dbReference type="NCBI Taxonomy" id="265563"/>
    <lineage>
        <taxon>Eukaryota</taxon>
        <taxon>Sar</taxon>
        <taxon>Stramenopiles</taxon>
        <taxon>Ochrophyta</taxon>
        <taxon>Bacillariophyta</taxon>
        <taxon>Mediophyceae</taxon>
        <taxon>Biddulphiophycidae</taxon>
        <taxon>Eupodiscales</taxon>
        <taxon>Odontellaceae</taxon>
        <taxon>Odontella</taxon>
    </lineage>
</organism>
<proteinExistence type="predicted"/>
<feature type="compositionally biased region" description="Low complexity" evidence="1">
    <location>
        <begin position="162"/>
        <end position="171"/>
    </location>
</feature>
<evidence type="ECO:0000313" key="2">
    <source>
        <dbReference type="EMBL" id="CAE2278289.1"/>
    </source>
</evidence>
<feature type="compositionally biased region" description="Basic residues" evidence="1">
    <location>
        <begin position="136"/>
        <end position="145"/>
    </location>
</feature>
<reference evidence="2" key="1">
    <citation type="submission" date="2021-01" db="EMBL/GenBank/DDBJ databases">
        <authorList>
            <person name="Corre E."/>
            <person name="Pelletier E."/>
            <person name="Niang G."/>
            <person name="Scheremetjew M."/>
            <person name="Finn R."/>
            <person name="Kale V."/>
            <person name="Holt S."/>
            <person name="Cochrane G."/>
            <person name="Meng A."/>
            <person name="Brown T."/>
            <person name="Cohen L."/>
        </authorList>
    </citation>
    <scope>NUCLEOTIDE SEQUENCE</scope>
    <source>
        <strain evidence="2">Isolate 1302-5</strain>
    </source>
</reference>
<evidence type="ECO:0000256" key="1">
    <source>
        <dbReference type="SAM" id="MobiDB-lite"/>
    </source>
</evidence>
<sequence>MSVFNRITPTPLASLVESQLKVKKTARGTGKDKLKIKERATAPLSRKLHLMTLMDESASKEEGDTQLNNAYNTERRVEELRTRLVEYDMFTPCFSEFRKITTTGGGDRGRGQGNTESKYTSKGQYRPPDGGEKERKIHGKTHYPCRKCGWNMDHSTSDNSQKRAAAAARKLAFGAEQIGRWRCPQRKSGPKPTT</sequence>
<name>A0A7S4JYG4_9STRA</name>
<feature type="region of interest" description="Disordered" evidence="1">
    <location>
        <begin position="101"/>
        <end position="171"/>
    </location>
</feature>
<dbReference type="EMBL" id="HBKQ01052525">
    <property type="protein sequence ID" value="CAE2278289.1"/>
    <property type="molecule type" value="Transcribed_RNA"/>
</dbReference>